<dbReference type="EMBL" id="JBBPBK010000009">
    <property type="protein sequence ID" value="KAK9278404.1"/>
    <property type="molecule type" value="Genomic_DNA"/>
</dbReference>
<keyword evidence="1" id="KW-0812">Transmembrane</keyword>
<feature type="transmembrane region" description="Helical" evidence="1">
    <location>
        <begin position="41"/>
        <end position="65"/>
    </location>
</feature>
<dbReference type="Proteomes" id="UP001415857">
    <property type="component" value="Unassembled WGS sequence"/>
</dbReference>
<dbReference type="AlphaFoldDB" id="A0AAP0RJD1"/>
<evidence type="ECO:0000313" key="3">
    <source>
        <dbReference type="Proteomes" id="UP001415857"/>
    </source>
</evidence>
<evidence type="ECO:0000313" key="2">
    <source>
        <dbReference type="EMBL" id="KAK9278404.1"/>
    </source>
</evidence>
<evidence type="ECO:0000256" key="1">
    <source>
        <dbReference type="SAM" id="Phobius"/>
    </source>
</evidence>
<sequence length="135" mass="14938">MVFTLNDSAPSLGNFSSPSNDGVLWGLDFCFRSDSSCLVRLGSLIFVGDALLFSLCSVISGEFVLRRPIRAQTRGIDNERFLDWSRRVVDGLPELLVLRGGADNKVKGLALEHIPRPLHIQFGSGDSRNRSFRDV</sequence>
<comment type="caution">
    <text evidence="2">The sequence shown here is derived from an EMBL/GenBank/DDBJ whole genome shotgun (WGS) entry which is preliminary data.</text>
</comment>
<keyword evidence="1" id="KW-1133">Transmembrane helix</keyword>
<keyword evidence="1" id="KW-0472">Membrane</keyword>
<proteinExistence type="predicted"/>
<organism evidence="2 3">
    <name type="scientific">Liquidambar formosana</name>
    <name type="common">Formosan gum</name>
    <dbReference type="NCBI Taxonomy" id="63359"/>
    <lineage>
        <taxon>Eukaryota</taxon>
        <taxon>Viridiplantae</taxon>
        <taxon>Streptophyta</taxon>
        <taxon>Embryophyta</taxon>
        <taxon>Tracheophyta</taxon>
        <taxon>Spermatophyta</taxon>
        <taxon>Magnoliopsida</taxon>
        <taxon>eudicotyledons</taxon>
        <taxon>Gunneridae</taxon>
        <taxon>Pentapetalae</taxon>
        <taxon>Saxifragales</taxon>
        <taxon>Altingiaceae</taxon>
        <taxon>Liquidambar</taxon>
    </lineage>
</organism>
<reference evidence="2 3" key="1">
    <citation type="journal article" date="2024" name="Plant J.">
        <title>Genome sequences and population genomics reveal climatic adaptation and genomic divergence between two closely related sweetgum species.</title>
        <authorList>
            <person name="Xu W.Q."/>
            <person name="Ren C.Q."/>
            <person name="Zhang X.Y."/>
            <person name="Comes H.P."/>
            <person name="Liu X.H."/>
            <person name="Li Y.G."/>
            <person name="Kettle C.J."/>
            <person name="Jalonen R."/>
            <person name="Gaisberger H."/>
            <person name="Ma Y.Z."/>
            <person name="Qiu Y.X."/>
        </authorList>
    </citation>
    <scope>NUCLEOTIDE SEQUENCE [LARGE SCALE GENOMIC DNA]</scope>
    <source>
        <strain evidence="2">Hangzhou</strain>
    </source>
</reference>
<protein>
    <submittedName>
        <fullName evidence="2">Uncharacterized protein</fullName>
    </submittedName>
</protein>
<keyword evidence="3" id="KW-1185">Reference proteome</keyword>
<name>A0AAP0RJD1_LIQFO</name>
<gene>
    <name evidence="2" type="ORF">L1049_027969</name>
</gene>
<accession>A0AAP0RJD1</accession>